<dbReference type="PRINTS" id="PR00344">
    <property type="entry name" value="BCTRLSENSOR"/>
</dbReference>
<reference evidence="11 12" key="1">
    <citation type="submission" date="2018-11" db="EMBL/GenBank/DDBJ databases">
        <title>Trebonia kvetii gen.nov., sp.nov., a novel acidophilic actinobacterium, and proposal of the new actinobacterial family Treboniaceae fam. nov.</title>
        <authorList>
            <person name="Rapoport D."/>
            <person name="Sagova-Mareckova M."/>
            <person name="Sedlacek I."/>
            <person name="Provaznik J."/>
            <person name="Kralova S."/>
            <person name="Pavlinic D."/>
            <person name="Benes V."/>
            <person name="Kopecky J."/>
        </authorList>
    </citation>
    <scope>NUCLEOTIDE SEQUENCE [LARGE SCALE GENOMIC DNA]</scope>
    <source>
        <strain evidence="11 12">15Tr583</strain>
    </source>
</reference>
<accession>A0A6P2C0C9</accession>
<dbReference type="FunFam" id="3.30.565.10:FF:000006">
    <property type="entry name" value="Sensor histidine kinase WalK"/>
    <property type="match status" value="1"/>
</dbReference>
<evidence type="ECO:0000313" key="12">
    <source>
        <dbReference type="Proteomes" id="UP000460272"/>
    </source>
</evidence>
<dbReference type="InterPro" id="IPR004358">
    <property type="entry name" value="Sig_transdc_His_kin-like_C"/>
</dbReference>
<evidence type="ECO:0000256" key="3">
    <source>
        <dbReference type="ARBA" id="ARBA00004236"/>
    </source>
</evidence>
<dbReference type="Proteomes" id="UP000460272">
    <property type="component" value="Unassembled WGS sequence"/>
</dbReference>
<dbReference type="EC" id="2.7.13.3" evidence="4"/>
<comment type="caution">
    <text evidence="11">The sequence shown here is derived from an EMBL/GenBank/DDBJ whole genome shotgun (WGS) entry which is preliminary data.</text>
</comment>
<dbReference type="GO" id="GO:0000155">
    <property type="term" value="F:phosphorelay sensor kinase activity"/>
    <property type="evidence" value="ECO:0007669"/>
    <property type="project" value="InterPro"/>
</dbReference>
<evidence type="ECO:0000256" key="8">
    <source>
        <dbReference type="ARBA" id="ARBA00023012"/>
    </source>
</evidence>
<proteinExistence type="predicted"/>
<dbReference type="FunFam" id="1.10.287.130:FF:000001">
    <property type="entry name" value="Two-component sensor histidine kinase"/>
    <property type="match status" value="1"/>
</dbReference>
<dbReference type="SMART" id="SM00388">
    <property type="entry name" value="HisKA"/>
    <property type="match status" value="1"/>
</dbReference>
<evidence type="ECO:0000256" key="5">
    <source>
        <dbReference type="ARBA" id="ARBA00022553"/>
    </source>
</evidence>
<dbReference type="AlphaFoldDB" id="A0A6P2C0C9"/>
<dbReference type="InterPro" id="IPR003661">
    <property type="entry name" value="HisK_dim/P_dom"/>
</dbReference>
<dbReference type="EMBL" id="RPFW01000003">
    <property type="protein sequence ID" value="TVZ03936.1"/>
    <property type="molecule type" value="Genomic_DNA"/>
</dbReference>
<evidence type="ECO:0000313" key="11">
    <source>
        <dbReference type="EMBL" id="TVZ03936.1"/>
    </source>
</evidence>
<dbReference type="SUPFAM" id="SSF55874">
    <property type="entry name" value="ATPase domain of HSP90 chaperone/DNA topoisomerase II/histidine kinase"/>
    <property type="match status" value="1"/>
</dbReference>
<evidence type="ECO:0000256" key="9">
    <source>
        <dbReference type="ARBA" id="ARBA00023136"/>
    </source>
</evidence>
<dbReference type="Gene3D" id="1.10.287.130">
    <property type="match status" value="1"/>
</dbReference>
<dbReference type="PANTHER" id="PTHR43711">
    <property type="entry name" value="TWO-COMPONENT HISTIDINE KINASE"/>
    <property type="match status" value="1"/>
</dbReference>
<keyword evidence="8" id="KW-0902">Two-component regulatory system</keyword>
<dbReference type="CDD" id="cd00082">
    <property type="entry name" value="HisKA"/>
    <property type="match status" value="1"/>
</dbReference>
<comment type="subcellular location">
    <subcellularLocation>
        <location evidence="3">Cell membrane</location>
    </subcellularLocation>
</comment>
<keyword evidence="6" id="KW-0808">Transferase</keyword>
<name>A0A6P2C0C9_9ACTN</name>
<dbReference type="GO" id="GO:0005509">
    <property type="term" value="F:calcium ion binding"/>
    <property type="evidence" value="ECO:0007669"/>
    <property type="project" value="UniProtKB-ARBA"/>
</dbReference>
<dbReference type="PANTHER" id="PTHR43711:SF1">
    <property type="entry name" value="HISTIDINE KINASE 1"/>
    <property type="match status" value="1"/>
</dbReference>
<comment type="cofactor">
    <cofactor evidence="2">
        <name>a divalent metal cation</name>
        <dbReference type="ChEBI" id="CHEBI:60240"/>
    </cofactor>
</comment>
<keyword evidence="5" id="KW-0597">Phosphoprotein</keyword>
<organism evidence="11 12">
    <name type="scientific">Trebonia kvetii</name>
    <dbReference type="NCBI Taxonomy" id="2480626"/>
    <lineage>
        <taxon>Bacteria</taxon>
        <taxon>Bacillati</taxon>
        <taxon>Actinomycetota</taxon>
        <taxon>Actinomycetes</taxon>
        <taxon>Streptosporangiales</taxon>
        <taxon>Treboniaceae</taxon>
        <taxon>Trebonia</taxon>
    </lineage>
</organism>
<dbReference type="InterPro" id="IPR036890">
    <property type="entry name" value="HATPase_C_sf"/>
</dbReference>
<dbReference type="Gene3D" id="3.30.565.10">
    <property type="entry name" value="Histidine kinase-like ATPase, C-terminal domain"/>
    <property type="match status" value="1"/>
</dbReference>
<dbReference type="SUPFAM" id="SSF47384">
    <property type="entry name" value="Homodimeric domain of signal transducing histidine kinase"/>
    <property type="match status" value="1"/>
</dbReference>
<dbReference type="InterPro" id="IPR003594">
    <property type="entry name" value="HATPase_dom"/>
</dbReference>
<dbReference type="PROSITE" id="PS50109">
    <property type="entry name" value="HIS_KIN"/>
    <property type="match status" value="1"/>
</dbReference>
<dbReference type="OrthoDB" id="9757990at2"/>
<evidence type="ECO:0000256" key="4">
    <source>
        <dbReference type="ARBA" id="ARBA00012438"/>
    </source>
</evidence>
<keyword evidence="12" id="KW-1185">Reference proteome</keyword>
<gene>
    <name evidence="11" type="ORF">EAS64_16005</name>
</gene>
<dbReference type="Pfam" id="PF02518">
    <property type="entry name" value="HATPase_c"/>
    <property type="match status" value="1"/>
</dbReference>
<comment type="catalytic activity">
    <reaction evidence="1">
        <text>ATP + protein L-histidine = ADP + protein N-phospho-L-histidine.</text>
        <dbReference type="EC" id="2.7.13.3"/>
    </reaction>
</comment>
<evidence type="ECO:0000256" key="6">
    <source>
        <dbReference type="ARBA" id="ARBA00022679"/>
    </source>
</evidence>
<evidence type="ECO:0000259" key="10">
    <source>
        <dbReference type="PROSITE" id="PS50109"/>
    </source>
</evidence>
<protein>
    <recommendedName>
        <fullName evidence="4">histidine kinase</fullName>
        <ecNumber evidence="4">2.7.13.3</ecNumber>
    </recommendedName>
</protein>
<dbReference type="GO" id="GO:0005886">
    <property type="term" value="C:plasma membrane"/>
    <property type="evidence" value="ECO:0007669"/>
    <property type="project" value="UniProtKB-SubCell"/>
</dbReference>
<evidence type="ECO:0000256" key="7">
    <source>
        <dbReference type="ARBA" id="ARBA00022777"/>
    </source>
</evidence>
<sequence length="272" mass="29274">MVREGKRWIMGNGGVPRARSHQDRLRGEAQLHDELSLADTERRRAEFLAAVSHEMRTPLTSIISFSELLRGESAGLSPDGQRFLGIIERNADRLLRLIDDLLMLNRLEAGGLPLELTQVSLPALAAEAVKTAAPVADKSGVTVHLDAGDGPAVQADPRRVIQVLDNLIGNAVKFSHVDGLVRVRLRYQRGIWRIDISDTGIGIPSDEAARLFGPFVRGSNARIAGLPGTGLGLAIVKSLVEMHGGHVKVDSVLDEGTTFSVFLPVHATAAAQ</sequence>
<keyword evidence="9" id="KW-0472">Membrane</keyword>
<evidence type="ECO:0000256" key="2">
    <source>
        <dbReference type="ARBA" id="ARBA00001968"/>
    </source>
</evidence>
<keyword evidence="7 11" id="KW-0418">Kinase</keyword>
<dbReference type="InterPro" id="IPR050736">
    <property type="entry name" value="Sensor_HK_Regulatory"/>
</dbReference>
<dbReference type="InterPro" id="IPR005467">
    <property type="entry name" value="His_kinase_dom"/>
</dbReference>
<feature type="domain" description="Histidine kinase" evidence="10">
    <location>
        <begin position="50"/>
        <end position="267"/>
    </location>
</feature>
<dbReference type="InterPro" id="IPR036097">
    <property type="entry name" value="HisK_dim/P_sf"/>
</dbReference>
<dbReference type="Pfam" id="PF00512">
    <property type="entry name" value="HisKA"/>
    <property type="match status" value="1"/>
</dbReference>
<evidence type="ECO:0000256" key="1">
    <source>
        <dbReference type="ARBA" id="ARBA00000085"/>
    </source>
</evidence>
<dbReference type="SMART" id="SM00387">
    <property type="entry name" value="HATPase_c"/>
    <property type="match status" value="1"/>
</dbReference>